<evidence type="ECO:0000313" key="3">
    <source>
        <dbReference type="EMBL" id="ACS68534.1"/>
    </source>
</evidence>
<feature type="region of interest" description="Disordered" evidence="1">
    <location>
        <begin position="215"/>
        <end position="235"/>
    </location>
</feature>
<feature type="region of interest" description="Disordered" evidence="1">
    <location>
        <begin position="23"/>
        <end position="52"/>
    </location>
</feature>
<dbReference type="EMBL" id="FJ483469">
    <property type="protein sequence ID" value="ACS68534.1"/>
    <property type="molecule type" value="Genomic_DNA"/>
</dbReference>
<feature type="chain" id="PRO_5002965091" description="Lipoprotein" evidence="2">
    <location>
        <begin position="22"/>
        <end position="381"/>
    </location>
</feature>
<evidence type="ECO:0000256" key="2">
    <source>
        <dbReference type="SAM" id="SignalP"/>
    </source>
</evidence>
<reference evidence="3" key="1">
    <citation type="journal article" date="2010" name="FEMS Microbiol. Ecol.">
        <title>Novel lipolytic genes from the microbial metagenomic library of the South China Sea marine sediment.</title>
        <authorList>
            <person name="Hu Y."/>
            <person name="Fu C."/>
            <person name="Huang Y."/>
            <person name="Yin Y."/>
            <person name="Cheng G."/>
            <person name="Lei F."/>
            <person name="Lu N."/>
            <person name="Li J."/>
            <person name="Ashforth E.J."/>
            <person name="Zhang L."/>
            <person name="Zhu B."/>
        </authorList>
    </citation>
    <scope>NUCLEOTIDE SEQUENCE</scope>
</reference>
<feature type="signal peptide" evidence="2">
    <location>
        <begin position="1"/>
        <end position="21"/>
    </location>
</feature>
<evidence type="ECO:0008006" key="4">
    <source>
        <dbReference type="Google" id="ProtNLM"/>
    </source>
</evidence>
<keyword evidence="2" id="KW-0732">Signal</keyword>
<feature type="compositionally biased region" description="Low complexity" evidence="1">
    <location>
        <begin position="26"/>
        <end position="40"/>
    </location>
</feature>
<dbReference type="PROSITE" id="PS51257">
    <property type="entry name" value="PROKAR_LIPOPROTEIN"/>
    <property type="match status" value="1"/>
</dbReference>
<sequence>MPRLLLSTLFSFALSTLSGCADRSATENAPTSSTAATTSTKKGAPLSDQQSNTPQAVYAAVAKAANNKDYKTVATLLTKDSQIAMAAGMIFLAESEATSYGSDLNELKELLGRHGINHTSTRPLNLPPGASQKTVMEAIAKPVKDLPAFLGEMGAWKAKNGHAFVGGFPELRELSKVTIDGDSAKGVCQSNMGPQLIAFRKVNGAWKFHTPTDVSPSDLEALEPDDGTPALGTLSSDDKEVKLRHATAYESKFLDEPCVTVLLTQYPIYDRDMNELKDKLRDSDDLGASFNARGPHMRLILDTKGKLRSMFAWIVNGYEEMDNKSDGIDLDVKVEGNRVHGTAGLAPKEDSKYRFQAKFDVEILQVDRAQVAAPQQAPKRP</sequence>
<protein>
    <recommendedName>
        <fullName evidence="4">Lipoprotein</fullName>
    </recommendedName>
</protein>
<organism evidence="3">
    <name type="scientific">uncultured bacterium FLS18</name>
    <dbReference type="NCBI Taxonomy" id="654935"/>
    <lineage>
        <taxon>Bacteria</taxon>
        <taxon>environmental samples</taxon>
    </lineage>
</organism>
<evidence type="ECO:0000256" key="1">
    <source>
        <dbReference type="SAM" id="MobiDB-lite"/>
    </source>
</evidence>
<dbReference type="AlphaFoldDB" id="C6G3Z9"/>
<name>C6G3Z9_9BACT</name>
<proteinExistence type="predicted"/>
<accession>C6G3Z9</accession>